<dbReference type="Gene3D" id="3.30.950.30">
    <property type="entry name" value="Schlafen, AAA domain"/>
    <property type="match status" value="1"/>
</dbReference>
<evidence type="ECO:0000313" key="3">
    <source>
        <dbReference type="Proteomes" id="UP000002709"/>
    </source>
</evidence>
<gene>
    <name evidence="2" type="ordered locus">Plut_1398</name>
</gene>
<dbReference type="PANTHER" id="PTHR30595:SF6">
    <property type="entry name" value="SCHLAFEN ALBA-2 DOMAIN-CONTAINING PROTEIN"/>
    <property type="match status" value="1"/>
</dbReference>
<dbReference type="EMBL" id="CP000096">
    <property type="protein sequence ID" value="ABB24257.1"/>
    <property type="molecule type" value="Genomic_DNA"/>
</dbReference>
<keyword evidence="3" id="KW-1185">Reference proteome</keyword>
<evidence type="ECO:0000259" key="1">
    <source>
        <dbReference type="Pfam" id="PF04326"/>
    </source>
</evidence>
<dbReference type="KEGG" id="plt:Plut_1398"/>
<dbReference type="InterPro" id="IPR007421">
    <property type="entry name" value="Schlafen_AlbA_2_dom"/>
</dbReference>
<accession>Q3B324</accession>
<organism evidence="2 3">
    <name type="scientific">Chlorobium luteolum (strain DSM 273 / BCRC 81028 / 2530)</name>
    <name type="common">Pelodictyon luteolum</name>
    <dbReference type="NCBI Taxonomy" id="319225"/>
    <lineage>
        <taxon>Bacteria</taxon>
        <taxon>Pseudomonadati</taxon>
        <taxon>Chlorobiota</taxon>
        <taxon>Chlorobiia</taxon>
        <taxon>Chlorobiales</taxon>
        <taxon>Chlorobiaceae</taxon>
        <taxon>Chlorobium/Pelodictyon group</taxon>
        <taxon>Pelodictyon</taxon>
    </lineage>
</organism>
<dbReference type="HOGENOM" id="CLU_1685039_0_0_10"/>
<dbReference type="OrthoDB" id="9810282at2"/>
<dbReference type="AlphaFoldDB" id="Q3B324"/>
<protein>
    <submittedName>
        <fullName evidence="2">Putative transcriptional regulator</fullName>
    </submittedName>
</protein>
<dbReference type="InterPro" id="IPR038461">
    <property type="entry name" value="Schlafen_AlbA_2_dom_sf"/>
</dbReference>
<evidence type="ECO:0000313" key="2">
    <source>
        <dbReference type="EMBL" id="ABB24257.1"/>
    </source>
</evidence>
<reference evidence="3" key="1">
    <citation type="submission" date="2005-08" db="EMBL/GenBank/DDBJ databases">
        <title>Complete sequence of Pelodictyon luteolum DSM 273.</title>
        <authorList>
            <consortium name="US DOE Joint Genome Institute"/>
            <person name="Copeland A."/>
            <person name="Lucas S."/>
            <person name="Lapidus A."/>
            <person name="Barry K."/>
            <person name="Detter J.C."/>
            <person name="Glavina T."/>
            <person name="Hammon N."/>
            <person name="Israni S."/>
            <person name="Pitluck S."/>
            <person name="Bryant D."/>
            <person name="Schmutz J."/>
            <person name="Larimer F."/>
            <person name="Land M."/>
            <person name="Kyrpides N."/>
            <person name="Ivanova N."/>
            <person name="Richardson P."/>
        </authorList>
    </citation>
    <scope>NUCLEOTIDE SEQUENCE [LARGE SCALE GENOMIC DNA]</scope>
    <source>
        <strain evidence="3">DSM 273 / BCRC 81028 / 2530</strain>
    </source>
</reference>
<proteinExistence type="predicted"/>
<dbReference type="STRING" id="319225.Plut_1398"/>
<sequence length="160" mass="17805">MHLIRRPHSARPLLELVGEGEGLYTEFKRKVHSPQKIARPIAAFANTGGGVMLIGIDDDGSIVGIQSEKEALEVVYEAIRHHIDPVPDVDAYIEMHRRRMVLAIVVPESARKPHFHLSTAIDSNTGKSCTVRKVYFREGSRSRAMTDEAAFRMKSAAGCR</sequence>
<name>Q3B324_CHLL3</name>
<dbReference type="Pfam" id="PF04326">
    <property type="entry name" value="SLFN_AlbA_2"/>
    <property type="match status" value="1"/>
</dbReference>
<dbReference type="eggNOG" id="COG2865">
    <property type="taxonomic scope" value="Bacteria"/>
</dbReference>
<dbReference type="Proteomes" id="UP000002709">
    <property type="component" value="Chromosome"/>
</dbReference>
<dbReference type="RefSeq" id="WP_011358129.1">
    <property type="nucleotide sequence ID" value="NC_007512.1"/>
</dbReference>
<dbReference type="PANTHER" id="PTHR30595">
    <property type="entry name" value="GLPR-RELATED TRANSCRIPTIONAL REPRESSOR"/>
    <property type="match status" value="1"/>
</dbReference>
<feature type="domain" description="Schlafen AlbA-2" evidence="1">
    <location>
        <begin position="21"/>
        <end position="146"/>
    </location>
</feature>